<evidence type="ECO:0008006" key="3">
    <source>
        <dbReference type="Google" id="ProtNLM"/>
    </source>
</evidence>
<organism evidence="1 2">
    <name type="scientific">Maricaulis maris</name>
    <dbReference type="NCBI Taxonomy" id="74318"/>
    <lineage>
        <taxon>Bacteria</taxon>
        <taxon>Pseudomonadati</taxon>
        <taxon>Pseudomonadota</taxon>
        <taxon>Alphaproteobacteria</taxon>
        <taxon>Maricaulales</taxon>
        <taxon>Maricaulaceae</taxon>
        <taxon>Maricaulis</taxon>
    </lineage>
</organism>
<dbReference type="Proteomes" id="UP000273675">
    <property type="component" value="Unassembled WGS sequence"/>
</dbReference>
<name>A0A495CY77_9PROT</name>
<evidence type="ECO:0000313" key="1">
    <source>
        <dbReference type="EMBL" id="RKQ94143.1"/>
    </source>
</evidence>
<comment type="caution">
    <text evidence="1">The sequence shown here is derived from an EMBL/GenBank/DDBJ whole genome shotgun (WGS) entry which is preliminary data.</text>
</comment>
<dbReference type="AlphaFoldDB" id="A0A495CY77"/>
<evidence type="ECO:0000313" key="2">
    <source>
        <dbReference type="Proteomes" id="UP000273675"/>
    </source>
</evidence>
<proteinExistence type="predicted"/>
<sequence>MALMAIAPSSARADIQHLDDVIITFSLCVGNDCVNGESFGFDTLRLKENNLRIHFDDTSSSASFPANDWRIVVNDSNNGGGSYFAIEDSTAGRQVFRVDAGAPANSLRIDSAGDVGIGSSNPVVDLHVVSGNTPTLRLAQDGSSGFTPQTFDVAANEANFFIRDVTNGSALAFRIQPGADENALFIASDNDIGLGTNSPQAALHLRRTNATASILVEETNGTAASRGLMTLRNNGTVYLGLEDLSISGGADTGQIWNLQNDTGRFRITTAPGGADEVELELDHDGNLTIEGELVTAGSCSIGCDRVFSDDYELLDISEHADLMFQLGYLPNVGPTPEDGPFNVTDKMGRMLNELEHAHIYIAQQQSLIDQLSVRVAALEVAEAP</sequence>
<accession>A0A495CY77</accession>
<dbReference type="EMBL" id="RBIM01000008">
    <property type="protein sequence ID" value="RKQ94143.1"/>
    <property type="molecule type" value="Genomic_DNA"/>
</dbReference>
<protein>
    <recommendedName>
        <fullName evidence="3">Peptidase S74 domain-containing protein</fullName>
    </recommendedName>
</protein>
<gene>
    <name evidence="1" type="ORF">C7435_3115</name>
</gene>
<reference evidence="1 2" key="1">
    <citation type="submission" date="2018-10" db="EMBL/GenBank/DDBJ databases">
        <title>Genomic Encyclopedia of Type Strains, Phase IV (KMG-IV): sequencing the most valuable type-strain genomes for metagenomic binning, comparative biology and taxonomic classification.</title>
        <authorList>
            <person name="Goeker M."/>
        </authorList>
    </citation>
    <scope>NUCLEOTIDE SEQUENCE [LARGE SCALE GENOMIC DNA]</scope>
    <source>
        <strain evidence="1 2">DSM 4734</strain>
    </source>
</reference>